<evidence type="ECO:0000256" key="5">
    <source>
        <dbReference type="ARBA" id="ARBA00022833"/>
    </source>
</evidence>
<comment type="caution">
    <text evidence="9">The sequence shown here is derived from an EMBL/GenBank/DDBJ whole genome shotgun (WGS) entry which is preliminary data.</text>
</comment>
<dbReference type="PANTHER" id="PTHR15574:SF40">
    <property type="entry name" value="WD AND TETRATRICOPEPTIDE REPEATS PROTEIN 1"/>
    <property type="match status" value="1"/>
</dbReference>
<keyword evidence="4" id="KW-0863">Zinc-finger</keyword>
<dbReference type="Gene3D" id="2.170.270.10">
    <property type="entry name" value="SET domain"/>
    <property type="match status" value="1"/>
</dbReference>
<dbReference type="PROSITE" id="PS50082">
    <property type="entry name" value="WD_REPEATS_2"/>
    <property type="match status" value="3"/>
</dbReference>
<feature type="region of interest" description="Disordered" evidence="7">
    <location>
        <begin position="1048"/>
        <end position="1069"/>
    </location>
</feature>
<feature type="compositionally biased region" description="Polar residues" evidence="7">
    <location>
        <begin position="396"/>
        <end position="407"/>
    </location>
</feature>
<dbReference type="Gene3D" id="2.130.10.10">
    <property type="entry name" value="YVTN repeat-like/Quinoprotein amine dehydrogenase"/>
    <property type="match status" value="3"/>
</dbReference>
<keyword evidence="5" id="KW-0862">Zinc</keyword>
<evidence type="ECO:0000313" key="10">
    <source>
        <dbReference type="Proteomes" id="UP000243515"/>
    </source>
</evidence>
<dbReference type="InterPro" id="IPR036322">
    <property type="entry name" value="WD40_repeat_dom_sf"/>
</dbReference>
<feature type="repeat" description="WD" evidence="6">
    <location>
        <begin position="170"/>
        <end position="211"/>
    </location>
</feature>
<dbReference type="GO" id="GO:0005737">
    <property type="term" value="C:cytoplasm"/>
    <property type="evidence" value="ECO:0007669"/>
    <property type="project" value="TreeGrafter"/>
</dbReference>
<accession>A0A232LZA2</accession>
<dbReference type="PANTHER" id="PTHR15574">
    <property type="entry name" value="WD REPEAT DOMAIN-CONTAINING FAMILY"/>
    <property type="match status" value="1"/>
</dbReference>
<dbReference type="GO" id="GO:0008270">
    <property type="term" value="F:zinc ion binding"/>
    <property type="evidence" value="ECO:0007669"/>
    <property type="project" value="UniProtKB-KW"/>
</dbReference>
<feature type="region of interest" description="Disordered" evidence="7">
    <location>
        <begin position="1417"/>
        <end position="1437"/>
    </location>
</feature>
<feature type="region of interest" description="Disordered" evidence="7">
    <location>
        <begin position="1315"/>
        <end position="1353"/>
    </location>
</feature>
<dbReference type="SUPFAM" id="SSF50978">
    <property type="entry name" value="WD40 repeat-like"/>
    <property type="match status" value="1"/>
</dbReference>
<keyword evidence="10" id="KW-1185">Reference proteome</keyword>
<dbReference type="InterPro" id="IPR001680">
    <property type="entry name" value="WD40_rpt"/>
</dbReference>
<gene>
    <name evidence="9" type="ORF">Egran_02739</name>
</gene>
<feature type="region of interest" description="Disordered" evidence="7">
    <location>
        <begin position="1222"/>
        <end position="1244"/>
    </location>
</feature>
<evidence type="ECO:0000256" key="7">
    <source>
        <dbReference type="SAM" id="MobiDB-lite"/>
    </source>
</evidence>
<keyword evidence="2" id="KW-0479">Metal-binding</keyword>
<dbReference type="InterPro" id="IPR045151">
    <property type="entry name" value="DCAF8"/>
</dbReference>
<dbReference type="Proteomes" id="UP000243515">
    <property type="component" value="Unassembled WGS sequence"/>
</dbReference>
<dbReference type="Pfam" id="PF00856">
    <property type="entry name" value="SET"/>
    <property type="match status" value="1"/>
</dbReference>
<dbReference type="InterPro" id="IPR015943">
    <property type="entry name" value="WD40/YVTN_repeat-like_dom_sf"/>
</dbReference>
<protein>
    <recommendedName>
        <fullName evidence="8">SET domain-containing protein</fullName>
    </recommendedName>
</protein>
<feature type="region of interest" description="Disordered" evidence="7">
    <location>
        <begin position="363"/>
        <end position="450"/>
    </location>
</feature>
<feature type="repeat" description="WD" evidence="6">
    <location>
        <begin position="91"/>
        <end position="127"/>
    </location>
</feature>
<dbReference type="EMBL" id="NPHW01003494">
    <property type="protein sequence ID" value="OXV09495.1"/>
    <property type="molecule type" value="Genomic_DNA"/>
</dbReference>
<proteinExistence type="predicted"/>
<dbReference type="InterPro" id="IPR001214">
    <property type="entry name" value="SET_dom"/>
</dbReference>
<evidence type="ECO:0000256" key="1">
    <source>
        <dbReference type="ARBA" id="ARBA00022574"/>
    </source>
</evidence>
<feature type="compositionally biased region" description="Basic and acidic residues" evidence="7">
    <location>
        <begin position="412"/>
        <end position="424"/>
    </location>
</feature>
<dbReference type="InterPro" id="IPR046341">
    <property type="entry name" value="SET_dom_sf"/>
</dbReference>
<evidence type="ECO:0000256" key="3">
    <source>
        <dbReference type="ARBA" id="ARBA00022737"/>
    </source>
</evidence>
<dbReference type="PROSITE" id="PS01360">
    <property type="entry name" value="ZF_MYND_1"/>
    <property type="match status" value="1"/>
</dbReference>
<feature type="domain" description="SET" evidence="8">
    <location>
        <begin position="1404"/>
        <end position="1735"/>
    </location>
</feature>
<evidence type="ECO:0000256" key="2">
    <source>
        <dbReference type="ARBA" id="ARBA00022723"/>
    </source>
</evidence>
<feature type="compositionally biased region" description="Basic residues" evidence="7">
    <location>
        <begin position="801"/>
        <end position="813"/>
    </location>
</feature>
<reference evidence="9 10" key="1">
    <citation type="journal article" date="2015" name="Environ. Microbiol.">
        <title>Metagenome sequence of Elaphomyces granulatus from sporocarp tissue reveals Ascomycota ectomycorrhizal fingerprints of genome expansion and a Proteobacteria-rich microbiome.</title>
        <authorList>
            <person name="Quandt C.A."/>
            <person name="Kohler A."/>
            <person name="Hesse C.N."/>
            <person name="Sharpton T.J."/>
            <person name="Martin F."/>
            <person name="Spatafora J.W."/>
        </authorList>
    </citation>
    <scope>NUCLEOTIDE SEQUENCE [LARGE SCALE GENOMIC DNA]</scope>
    <source>
        <strain evidence="9 10">OSC145934</strain>
    </source>
</reference>
<name>A0A232LZA2_9EURO</name>
<feature type="region of interest" description="Disordered" evidence="7">
    <location>
        <begin position="769"/>
        <end position="931"/>
    </location>
</feature>
<feature type="compositionally biased region" description="Acidic residues" evidence="7">
    <location>
        <begin position="887"/>
        <end position="923"/>
    </location>
</feature>
<keyword evidence="1 6" id="KW-0853">WD repeat</keyword>
<dbReference type="GO" id="GO:0080008">
    <property type="term" value="C:Cul4-RING E3 ubiquitin ligase complex"/>
    <property type="evidence" value="ECO:0007669"/>
    <property type="project" value="TreeGrafter"/>
</dbReference>
<feature type="compositionally biased region" description="Polar residues" evidence="7">
    <location>
        <begin position="1048"/>
        <end position="1059"/>
    </location>
</feature>
<feature type="compositionally biased region" description="Low complexity" evidence="7">
    <location>
        <begin position="1424"/>
        <end position="1436"/>
    </location>
</feature>
<evidence type="ECO:0000256" key="6">
    <source>
        <dbReference type="PROSITE-ProRule" id="PRU00221"/>
    </source>
</evidence>
<evidence type="ECO:0000313" key="9">
    <source>
        <dbReference type="EMBL" id="OXV09495.1"/>
    </source>
</evidence>
<dbReference type="PROSITE" id="PS50294">
    <property type="entry name" value="WD_REPEATS_REGION"/>
    <property type="match status" value="2"/>
</dbReference>
<dbReference type="SMART" id="SM00320">
    <property type="entry name" value="WD40"/>
    <property type="match status" value="6"/>
</dbReference>
<dbReference type="SUPFAM" id="SSF82199">
    <property type="entry name" value="SET domain"/>
    <property type="match status" value="1"/>
</dbReference>
<feature type="repeat" description="WD" evidence="6">
    <location>
        <begin position="42"/>
        <end position="83"/>
    </location>
</feature>
<sequence length="1769" mass="196439">MKPSIYDRLLQRELGDTTHYSGISGLYGSKKWIDDLDIVNELGGHTGCVNAVCWSRSGRLLASGSDDTYLNIYSYQPDSSTAPFALNTTIATGHQANIFSVKFMPHSDDRTLVSCAGDSEVRVFDVEYSPRGGNAAASAAFAASARSRRITDFFSGAHYLSTRNTNSRAYRSHADRVKRIVTESSPYLFLTCSEDGEVRQWDLRQPSSAYPAPRGGQGFMTYRPGVHHDDSNVPPPLISYKRYHLDLNTLSCAASQPHYIAMGGAHLHCFLHDRRMVGRDLLDERGQMGGLPPTAGSLDDELIGQATRCVRRFAPKGQKKMTPQDNGHITACKISDAHPNEMVVSWSGDHIYSFDLIRSADARDPKGKTTRSFRRNSVASRRKKTINRKRKRENAASMSSLASGNSYRSRKRSQDASEDAERSLRVRYGNGESGQIPIPSFPPSDSASPEDIVNEVRHSVLSAAQELSLRIAQSLVKLRRMLFSLEASVREATASQPYYDPTPYTTSFTAALGYASTCLPQMDEVIRNWGYPINPTEDDIMFQQTLRRNRESARRFVQASGTLARVLGGRIQTASQAQSPLLELFREIVPAPTEDGSIDPSSQFGYDFLKAILLWLEGGRQALLSGFRANASSRRNRRRFQIPEDADDTAIENILIPYLQELASPSPIVNVDTSRFEHDESRIVFETQSAAVTAFGNAVKLPLESLDNRAARVENSNQPLDPSNVQALDRKVAMRFWCLKVGRGILMEVGDGVNFELVNRAFGGLRTIIEDDDSEDDQRERAQEDINPNVDDEQTEEPRLVSRHKLRHQRKSQAARSFQTSEDAGREDEPLTSGVGSEPFTGSHGIGFPTVGAAASGIDDVPSSGDHASEDDEVFEDSSSNGSEIQADNEDDNDDDDEDDQDEDDDDSDDDDDDDDSNSDEDLPGFFARTTGFRRRRREEVESHAPCSSHISIYRGHCNLKTVKDVNYFGLDDEYVVSGSDSGHIFIWDRKTSKLVNILEGDDDVVNVVQGHPYEPTIAASGIDSTIKIFSPDLRAQDDARQGINILNPHNATSTSFSRPTEAENGMPNIGLKSCKRMQDSYEITSQNDVNRQGGMSDAYVTSNLTKPKEKRKEAEMDIQDGLHARAAVTAKLYSDPHNPEHHLHRGQIHEQLGFPDLAAADAYRALTLFESVVDPDGCEFRACRRATRDYRLAYIGTIGNAANQGGTFTADTSNEDLEFELEPERDGTSSTTNEEEEDGASDFVLTSREEYDANIGKTYSLLVRSLMRCGCLRDAYEFCSRGIGVVACSGERDNNLATQMEEIKRLSSLVLLRRRRRRRQQRQSSNLDTNERRETKDSHYNGYDDNSEEDVAEVQTDARFDPSTLDSQGFARRVLYPWNEHEPDRKASETIQLLNERSSRVAPKCEVRAVALPSLHDQDHVASSSGSSSRHNNNRSGGGGISLQLGLFAKEDIEPGEIILRESSLLTATNRLHDDLCDACNSPLPDLSSARPPVACENCDDTIFCSSECHDRAQDTYHAAVCGREGLESIGKDIADPKDKADYLYLLLLGRAMAMAATQDIHPLDLPEVKYIWGDFHDLDTVGSLLSSPSADNVDTLLQLDPHTRIPTATLPFSFQLNILQPTRFLEEMGIDPFASLPRYDTWVLNSLYAKFRGAASGRLSTWDGGPEVCAVHLLWCLANHSCDPNVRWEWGGEIVYVARTAAERAVWKGKEVSEDGKAGEGIRKGEEILNHYCDVKLGVKERREWAKGALGGACLCERCIWEESLRG</sequence>
<organism evidence="9 10">
    <name type="scientific">Elaphomyces granulatus</name>
    <dbReference type="NCBI Taxonomy" id="519963"/>
    <lineage>
        <taxon>Eukaryota</taxon>
        <taxon>Fungi</taxon>
        <taxon>Dikarya</taxon>
        <taxon>Ascomycota</taxon>
        <taxon>Pezizomycotina</taxon>
        <taxon>Eurotiomycetes</taxon>
        <taxon>Eurotiomycetidae</taxon>
        <taxon>Eurotiales</taxon>
        <taxon>Elaphomycetaceae</taxon>
        <taxon>Elaphomyces</taxon>
    </lineage>
</organism>
<dbReference type="InterPro" id="IPR002893">
    <property type="entry name" value="Znf_MYND"/>
</dbReference>
<dbReference type="PROSITE" id="PS50280">
    <property type="entry name" value="SET"/>
    <property type="match status" value="1"/>
</dbReference>
<dbReference type="Pfam" id="PF00400">
    <property type="entry name" value="WD40"/>
    <property type="match status" value="4"/>
</dbReference>
<keyword evidence="3" id="KW-0677">Repeat</keyword>
<dbReference type="GO" id="GO:0045717">
    <property type="term" value="P:negative regulation of fatty acid biosynthetic process"/>
    <property type="evidence" value="ECO:0007669"/>
    <property type="project" value="TreeGrafter"/>
</dbReference>
<evidence type="ECO:0000256" key="4">
    <source>
        <dbReference type="ARBA" id="ARBA00022771"/>
    </source>
</evidence>
<feature type="compositionally biased region" description="Basic residues" evidence="7">
    <location>
        <begin position="368"/>
        <end position="392"/>
    </location>
</feature>
<feature type="compositionally biased region" description="Basic and acidic residues" evidence="7">
    <location>
        <begin position="1330"/>
        <end position="1340"/>
    </location>
</feature>
<evidence type="ECO:0000259" key="8">
    <source>
        <dbReference type="PROSITE" id="PS50280"/>
    </source>
</evidence>
<dbReference type="OrthoDB" id="4869960at2759"/>